<evidence type="ECO:0000313" key="2">
    <source>
        <dbReference type="EMBL" id="TNN47130.1"/>
    </source>
</evidence>
<keyword evidence="3" id="KW-1185">Reference proteome</keyword>
<evidence type="ECO:0000256" key="1">
    <source>
        <dbReference type="SAM" id="MobiDB-lite"/>
    </source>
</evidence>
<evidence type="ECO:0000313" key="3">
    <source>
        <dbReference type="Proteomes" id="UP000314294"/>
    </source>
</evidence>
<gene>
    <name evidence="2" type="ORF">EYF80_042634</name>
</gene>
<feature type="compositionally biased region" description="Gly residues" evidence="1">
    <location>
        <begin position="58"/>
        <end position="68"/>
    </location>
</feature>
<proteinExistence type="predicted"/>
<name>A0A4Z2G1U5_9TELE</name>
<organism evidence="2 3">
    <name type="scientific">Liparis tanakae</name>
    <name type="common">Tanaka's snailfish</name>
    <dbReference type="NCBI Taxonomy" id="230148"/>
    <lineage>
        <taxon>Eukaryota</taxon>
        <taxon>Metazoa</taxon>
        <taxon>Chordata</taxon>
        <taxon>Craniata</taxon>
        <taxon>Vertebrata</taxon>
        <taxon>Euteleostomi</taxon>
        <taxon>Actinopterygii</taxon>
        <taxon>Neopterygii</taxon>
        <taxon>Teleostei</taxon>
        <taxon>Neoteleostei</taxon>
        <taxon>Acanthomorphata</taxon>
        <taxon>Eupercaria</taxon>
        <taxon>Perciformes</taxon>
        <taxon>Cottioidei</taxon>
        <taxon>Cottales</taxon>
        <taxon>Liparidae</taxon>
        <taxon>Liparis</taxon>
    </lineage>
</organism>
<dbReference type="EMBL" id="SRLO01000756">
    <property type="protein sequence ID" value="TNN47130.1"/>
    <property type="molecule type" value="Genomic_DNA"/>
</dbReference>
<dbReference type="Proteomes" id="UP000314294">
    <property type="component" value="Unassembled WGS sequence"/>
</dbReference>
<dbReference type="AlphaFoldDB" id="A0A4Z2G1U5"/>
<comment type="caution">
    <text evidence="2">The sequence shown here is derived from an EMBL/GenBank/DDBJ whole genome shotgun (WGS) entry which is preliminary data.</text>
</comment>
<reference evidence="2 3" key="1">
    <citation type="submission" date="2019-03" db="EMBL/GenBank/DDBJ databases">
        <title>First draft genome of Liparis tanakae, snailfish: a comprehensive survey of snailfish specific genes.</title>
        <authorList>
            <person name="Kim W."/>
            <person name="Song I."/>
            <person name="Jeong J.-H."/>
            <person name="Kim D."/>
            <person name="Kim S."/>
            <person name="Ryu S."/>
            <person name="Song J.Y."/>
            <person name="Lee S.K."/>
        </authorList>
    </citation>
    <scope>NUCLEOTIDE SEQUENCE [LARGE SCALE GENOMIC DNA]</scope>
    <source>
        <tissue evidence="2">Muscle</tissue>
    </source>
</reference>
<sequence>MSHTYRGEEGEELVLAGGQVPEGGERRRRSTGPVVQQHREAPDSQGRTRSPESPARGPAGGQGARRRG</sequence>
<accession>A0A4Z2G1U5</accession>
<protein>
    <submittedName>
        <fullName evidence="2">Uncharacterized protein</fullName>
    </submittedName>
</protein>
<feature type="region of interest" description="Disordered" evidence="1">
    <location>
        <begin position="1"/>
        <end position="68"/>
    </location>
</feature>